<feature type="domain" description="SCA7" evidence="3">
    <location>
        <begin position="175"/>
        <end position="214"/>
    </location>
</feature>
<organism evidence="4 5">
    <name type="scientific">Cryptolaemus montrouzieri</name>
    <dbReference type="NCBI Taxonomy" id="559131"/>
    <lineage>
        <taxon>Eukaryota</taxon>
        <taxon>Metazoa</taxon>
        <taxon>Ecdysozoa</taxon>
        <taxon>Arthropoda</taxon>
        <taxon>Hexapoda</taxon>
        <taxon>Insecta</taxon>
        <taxon>Pterygota</taxon>
        <taxon>Neoptera</taxon>
        <taxon>Endopterygota</taxon>
        <taxon>Coleoptera</taxon>
        <taxon>Polyphaga</taxon>
        <taxon>Cucujiformia</taxon>
        <taxon>Coccinelloidea</taxon>
        <taxon>Coccinellidae</taxon>
        <taxon>Scymninae</taxon>
        <taxon>Scymnini</taxon>
        <taxon>Cryptolaemus</taxon>
    </lineage>
</organism>
<gene>
    <name evidence="4" type="ORF">HHI36_023687</name>
</gene>
<dbReference type="Proteomes" id="UP001516400">
    <property type="component" value="Unassembled WGS sequence"/>
</dbReference>
<protein>
    <recommendedName>
        <fullName evidence="3">SCA7 domain-containing protein</fullName>
    </recommendedName>
</protein>
<reference evidence="4 5" key="1">
    <citation type="journal article" date="2021" name="BMC Biol.">
        <title>Horizontally acquired antibacterial genes associated with adaptive radiation of ladybird beetles.</title>
        <authorList>
            <person name="Li H.S."/>
            <person name="Tang X.F."/>
            <person name="Huang Y.H."/>
            <person name="Xu Z.Y."/>
            <person name="Chen M.L."/>
            <person name="Du X.Y."/>
            <person name="Qiu B.Y."/>
            <person name="Chen P.T."/>
            <person name="Zhang W."/>
            <person name="Slipinski A."/>
            <person name="Escalona H.E."/>
            <person name="Waterhouse R.M."/>
            <person name="Zwick A."/>
            <person name="Pang H."/>
        </authorList>
    </citation>
    <scope>NUCLEOTIDE SEQUENCE [LARGE SCALE GENOMIC DNA]</scope>
    <source>
        <strain evidence="4">SYSU2018</strain>
    </source>
</reference>
<evidence type="ECO:0000259" key="3">
    <source>
        <dbReference type="Pfam" id="PF08313"/>
    </source>
</evidence>
<feature type="compositionally biased region" description="Basic residues" evidence="1">
    <location>
        <begin position="174"/>
        <end position="183"/>
    </location>
</feature>
<evidence type="ECO:0000313" key="5">
    <source>
        <dbReference type="Proteomes" id="UP001516400"/>
    </source>
</evidence>
<evidence type="ECO:0000313" key="4">
    <source>
        <dbReference type="EMBL" id="KAL3290343.1"/>
    </source>
</evidence>
<name>A0ABD2PHM3_9CUCU</name>
<feature type="region of interest" description="Disordered" evidence="1">
    <location>
        <begin position="155"/>
        <end position="228"/>
    </location>
</feature>
<sequence length="424" mass="46989">MIFWKLKILTLGAIMVAKSANKISCKECQHVFNPKDILLHKNCSLKVKAQHTSHFKKKVKAKKKSPLPLPPLFPTGLEGVSPLDELSTTGLHPNSMFIVSAHELPPIDADVSPMLPKLSPLVENVEDIPLPSTLSSPMALDESPTSDKTTFITSLDKASSTTSSHTNTNSHLGSKSKKKKYSKSHTESDSNTQCGVVEDPKGPCTRSIKYSNHSSENDPFHQNNKGLSIDNYFPQTNSKEIPVSLPVVYLPMSPVSTVTPLQIIQEGNLVCLETPQVLTPSECPRQLYFTIPEQLNVKMYKTRPKLGSLPMYGARKIGGAIVISKQELVNRRKDILTAINAKHKPNDILSGYKSISLLNNSHRLNILKTKNNKLNIKKPEKNMGNDVKHIRLSSDMNGFIIHNESNEDQQNSIHDGKLSLMNIK</sequence>
<proteinExistence type="predicted"/>
<feature type="signal peptide" evidence="2">
    <location>
        <begin position="1"/>
        <end position="20"/>
    </location>
</feature>
<keyword evidence="2" id="KW-0732">Signal</keyword>
<feature type="chain" id="PRO_5044827754" description="SCA7 domain-containing protein" evidence="2">
    <location>
        <begin position="21"/>
        <end position="424"/>
    </location>
</feature>
<keyword evidence="5" id="KW-1185">Reference proteome</keyword>
<feature type="compositionally biased region" description="Low complexity" evidence="1">
    <location>
        <begin position="159"/>
        <end position="171"/>
    </location>
</feature>
<dbReference type="EMBL" id="JABFTP020000186">
    <property type="protein sequence ID" value="KAL3290343.1"/>
    <property type="molecule type" value="Genomic_DNA"/>
</dbReference>
<comment type="caution">
    <text evidence="4">The sequence shown here is derived from an EMBL/GenBank/DDBJ whole genome shotgun (WGS) entry which is preliminary data.</text>
</comment>
<evidence type="ECO:0000256" key="1">
    <source>
        <dbReference type="SAM" id="MobiDB-lite"/>
    </source>
</evidence>
<evidence type="ECO:0000256" key="2">
    <source>
        <dbReference type="SAM" id="SignalP"/>
    </source>
</evidence>
<accession>A0ABD2PHM3</accession>
<dbReference type="Pfam" id="PF08313">
    <property type="entry name" value="SCA7"/>
    <property type="match status" value="1"/>
</dbReference>
<dbReference type="InterPro" id="IPR013243">
    <property type="entry name" value="SCA7_dom"/>
</dbReference>
<dbReference type="AlphaFoldDB" id="A0ABD2PHM3"/>